<dbReference type="InterPro" id="IPR047084">
    <property type="entry name" value="GFAT_N"/>
</dbReference>
<reference evidence="13 14" key="1">
    <citation type="submission" date="2016-05" db="EMBL/GenBank/DDBJ databases">
        <title>Complete genome sequence of Corynebacterium crudilactis, a new Corynebacterium species isolated from raw cow's milk.</title>
        <authorList>
            <person name="Christian R."/>
            <person name="Zimmermann J."/>
            <person name="Lipski A."/>
            <person name="Kalinowski J."/>
        </authorList>
    </citation>
    <scope>NUCLEOTIDE SEQUENCE [LARGE SCALE GENOMIC DNA]</scope>
    <source>
        <strain evidence="13 14">JZ16</strain>
    </source>
</reference>
<evidence type="ECO:0000256" key="2">
    <source>
        <dbReference type="ARBA" id="ARBA00004496"/>
    </source>
</evidence>
<dbReference type="OrthoDB" id="9761808at2"/>
<dbReference type="CDD" id="cd05008">
    <property type="entry name" value="SIS_GlmS_GlmD_1"/>
    <property type="match status" value="1"/>
</dbReference>
<proteinExistence type="inferred from homology"/>
<sequence length="623" mass="67372">MCGIVGYIGQAGDSRDYFALDVVLEGLRRLEYRGYDSAGIAVHADGEISYRKKAGKVAALDAEIARAPLADSILGIGHTRWATHGGPTDANAHPHVVAGGKLAVVHNGIIENFAELRAELNAKGYNFVSATDTEVAATLLAEIYNNEAQGDLTRAMQLTAQRLDGAFTLLAIHADHNDRIVAARRNSPLVIGLGEGENFLGSDVSGFIDYTRKAVELGNDQIITITADDYQITNFDGTESAGKLFDVEWDAAAAEKGGFDSFMDKEIHDQPAAVRDTLMGRLDEDGKLVLDELRIDEATLRSVDKIVVVACGTAAYAGQVARYAIEHWCRIPTEVELAHEFRYRDPILNEKTLVVALSQSGETMDTLMAVRHAREQGAKVIAICNTVGSTLPREADASLYTYAGPEIAVASTKAFLAQITASYLLGLYLAQLRGNQFSDEVASVLESLREMPDKIQRVIDEEEQIKKLGQDMVNAKSVLFLGRHVGFPVALEGALKLKEIAYLHAEGFAAGELKHGPIALVEEGQPVFVIVPSPRGRDSLHAKVVSNIQEIRARGAVTIVIAEEGDEAVNDYANFIIRIPQAPTLMQPLLSTVPLQIFACAVATAKGYNVDQPRNLAKSVTVE</sequence>
<dbReference type="InterPro" id="IPR005855">
    <property type="entry name" value="GFAT"/>
</dbReference>
<dbReference type="GO" id="GO:0006002">
    <property type="term" value="P:fructose 6-phosphate metabolic process"/>
    <property type="evidence" value="ECO:0007669"/>
    <property type="project" value="TreeGrafter"/>
</dbReference>
<dbReference type="InterPro" id="IPR029055">
    <property type="entry name" value="Ntn_hydrolases_N"/>
</dbReference>
<dbReference type="GO" id="GO:0005829">
    <property type="term" value="C:cytosol"/>
    <property type="evidence" value="ECO:0007669"/>
    <property type="project" value="TreeGrafter"/>
</dbReference>
<evidence type="ECO:0000259" key="11">
    <source>
        <dbReference type="PROSITE" id="PS51278"/>
    </source>
</evidence>
<dbReference type="GO" id="GO:0006487">
    <property type="term" value="P:protein N-linked glycosylation"/>
    <property type="evidence" value="ECO:0007669"/>
    <property type="project" value="TreeGrafter"/>
</dbReference>
<dbReference type="CDD" id="cd05009">
    <property type="entry name" value="SIS_GlmS_GlmD_2"/>
    <property type="match status" value="1"/>
</dbReference>
<evidence type="ECO:0000256" key="6">
    <source>
        <dbReference type="ARBA" id="ARBA00022576"/>
    </source>
</evidence>
<comment type="catalytic activity">
    <reaction evidence="1 10">
        <text>D-fructose 6-phosphate + L-glutamine = D-glucosamine 6-phosphate + L-glutamate</text>
        <dbReference type="Rhea" id="RHEA:13237"/>
        <dbReference type="ChEBI" id="CHEBI:29985"/>
        <dbReference type="ChEBI" id="CHEBI:58359"/>
        <dbReference type="ChEBI" id="CHEBI:58725"/>
        <dbReference type="ChEBI" id="CHEBI:61527"/>
        <dbReference type="EC" id="2.6.1.16"/>
    </reaction>
</comment>
<evidence type="ECO:0000256" key="3">
    <source>
        <dbReference type="ARBA" id="ARBA00012916"/>
    </source>
</evidence>
<dbReference type="SUPFAM" id="SSF53697">
    <property type="entry name" value="SIS domain"/>
    <property type="match status" value="1"/>
</dbReference>
<feature type="domain" description="Glutamine amidotransferase type-2" evidence="11">
    <location>
        <begin position="2"/>
        <end position="228"/>
    </location>
</feature>
<dbReference type="STRING" id="1652495.ccrud_10005"/>
<keyword evidence="14" id="KW-1185">Reference proteome</keyword>
<comment type="subunit">
    <text evidence="10">Homodimer.</text>
</comment>
<dbReference type="EMBL" id="CP015622">
    <property type="protein sequence ID" value="ANE04499.1"/>
    <property type="molecule type" value="Genomic_DNA"/>
</dbReference>
<dbReference type="PROSITE" id="PS51464">
    <property type="entry name" value="SIS"/>
    <property type="match status" value="2"/>
</dbReference>
<keyword evidence="7 10" id="KW-0808">Transferase</keyword>
<dbReference type="GO" id="GO:0097367">
    <property type="term" value="F:carbohydrate derivative binding"/>
    <property type="evidence" value="ECO:0007669"/>
    <property type="project" value="InterPro"/>
</dbReference>
<dbReference type="NCBIfam" id="TIGR01135">
    <property type="entry name" value="glmS"/>
    <property type="match status" value="1"/>
</dbReference>
<comment type="function">
    <text evidence="10">Catalyzes the first step in hexosamine metabolism, converting fructose-6P into glucosamine-6P using glutamine as a nitrogen source.</text>
</comment>
<dbReference type="Proteomes" id="UP000076929">
    <property type="component" value="Chromosome"/>
</dbReference>
<dbReference type="PANTHER" id="PTHR10937">
    <property type="entry name" value="GLUCOSAMINE--FRUCTOSE-6-PHOSPHATE AMINOTRANSFERASE, ISOMERIZING"/>
    <property type="match status" value="1"/>
</dbReference>
<dbReference type="InterPro" id="IPR001347">
    <property type="entry name" value="SIS_dom"/>
</dbReference>
<dbReference type="PANTHER" id="PTHR10937:SF0">
    <property type="entry name" value="GLUTAMINE--FRUCTOSE-6-PHOSPHATE TRANSAMINASE (ISOMERIZING)"/>
    <property type="match status" value="1"/>
</dbReference>
<dbReference type="PROSITE" id="PS51278">
    <property type="entry name" value="GATASE_TYPE_2"/>
    <property type="match status" value="1"/>
</dbReference>
<dbReference type="FunFam" id="3.40.50.10490:FF:000001">
    <property type="entry name" value="Glutamine--fructose-6-phosphate aminotransferase [isomerizing]"/>
    <property type="match status" value="1"/>
</dbReference>
<dbReference type="NCBIfam" id="NF001484">
    <property type="entry name" value="PRK00331.1"/>
    <property type="match status" value="1"/>
</dbReference>
<feature type="initiator methionine" description="Removed" evidence="10">
    <location>
        <position position="1"/>
    </location>
</feature>
<evidence type="ECO:0000313" key="13">
    <source>
        <dbReference type="EMBL" id="ANE04499.1"/>
    </source>
</evidence>
<gene>
    <name evidence="10" type="primary">glmS</name>
    <name evidence="13" type="ORF">ccrud_10005</name>
</gene>
<evidence type="ECO:0000256" key="7">
    <source>
        <dbReference type="ARBA" id="ARBA00022679"/>
    </source>
</evidence>
<dbReference type="GO" id="GO:0004360">
    <property type="term" value="F:glutamine-fructose-6-phosphate transaminase (isomerizing) activity"/>
    <property type="evidence" value="ECO:0007669"/>
    <property type="project" value="UniProtKB-UniRule"/>
</dbReference>
<dbReference type="InterPro" id="IPR035466">
    <property type="entry name" value="GlmS/AgaS_SIS"/>
</dbReference>
<feature type="active site" description="For Fru-6P isomerization activity" evidence="10">
    <location>
        <position position="618"/>
    </location>
</feature>
<evidence type="ECO:0000256" key="9">
    <source>
        <dbReference type="ARBA" id="ARBA00022962"/>
    </source>
</evidence>
<dbReference type="EC" id="2.6.1.16" evidence="3 10"/>
<evidence type="ECO:0000259" key="12">
    <source>
        <dbReference type="PROSITE" id="PS51464"/>
    </source>
</evidence>
<dbReference type="SUPFAM" id="SSF56235">
    <property type="entry name" value="N-terminal nucleophile aminohydrolases (Ntn hydrolases)"/>
    <property type="match status" value="1"/>
</dbReference>
<keyword evidence="5 10" id="KW-0963">Cytoplasm</keyword>
<dbReference type="Pfam" id="PF13522">
    <property type="entry name" value="GATase_6"/>
    <property type="match status" value="1"/>
</dbReference>
<dbReference type="InterPro" id="IPR035490">
    <property type="entry name" value="GlmS/FrlB_SIS"/>
</dbReference>
<dbReference type="FunFam" id="3.60.20.10:FF:000006">
    <property type="entry name" value="Glutamine--fructose-6-phosphate aminotransferase [isomerizing]"/>
    <property type="match status" value="1"/>
</dbReference>
<dbReference type="RefSeq" id="WP_066566965.1">
    <property type="nucleotide sequence ID" value="NZ_CP015622.1"/>
</dbReference>
<evidence type="ECO:0000256" key="8">
    <source>
        <dbReference type="ARBA" id="ARBA00022737"/>
    </source>
</evidence>
<dbReference type="CDD" id="cd00714">
    <property type="entry name" value="GFAT"/>
    <property type="match status" value="1"/>
</dbReference>
<organism evidence="13 14">
    <name type="scientific">Corynebacterium crudilactis</name>
    <dbReference type="NCBI Taxonomy" id="1652495"/>
    <lineage>
        <taxon>Bacteria</taxon>
        <taxon>Bacillati</taxon>
        <taxon>Actinomycetota</taxon>
        <taxon>Actinomycetes</taxon>
        <taxon>Mycobacteriales</taxon>
        <taxon>Corynebacteriaceae</taxon>
        <taxon>Corynebacterium</taxon>
    </lineage>
</organism>
<comment type="subcellular location">
    <subcellularLocation>
        <location evidence="2 10">Cytoplasm</location>
    </subcellularLocation>
</comment>
<dbReference type="Pfam" id="PF01380">
    <property type="entry name" value="SIS"/>
    <property type="match status" value="2"/>
</dbReference>
<dbReference type="GO" id="GO:0005975">
    <property type="term" value="P:carbohydrate metabolic process"/>
    <property type="evidence" value="ECO:0007669"/>
    <property type="project" value="UniProtKB-UniRule"/>
</dbReference>
<evidence type="ECO:0000256" key="4">
    <source>
        <dbReference type="ARBA" id="ARBA00016090"/>
    </source>
</evidence>
<feature type="domain" description="SIS" evidence="12">
    <location>
        <begin position="295"/>
        <end position="435"/>
    </location>
</feature>
<evidence type="ECO:0000313" key="14">
    <source>
        <dbReference type="Proteomes" id="UP000076929"/>
    </source>
</evidence>
<dbReference type="GO" id="GO:0006047">
    <property type="term" value="P:UDP-N-acetylglucosamine metabolic process"/>
    <property type="evidence" value="ECO:0007669"/>
    <property type="project" value="TreeGrafter"/>
</dbReference>
<dbReference type="InterPro" id="IPR046348">
    <property type="entry name" value="SIS_dom_sf"/>
</dbReference>
<feature type="domain" description="SIS" evidence="12">
    <location>
        <begin position="468"/>
        <end position="613"/>
    </location>
</feature>
<dbReference type="Gene3D" id="3.40.50.10490">
    <property type="entry name" value="Glucose-6-phosphate isomerase like protein, domain 1"/>
    <property type="match status" value="2"/>
</dbReference>
<name>A0A172QUW3_9CORY</name>
<evidence type="ECO:0000256" key="5">
    <source>
        <dbReference type="ARBA" id="ARBA00022490"/>
    </source>
</evidence>
<dbReference type="HAMAP" id="MF_00164">
    <property type="entry name" value="GlmS"/>
    <property type="match status" value="1"/>
</dbReference>
<dbReference type="AlphaFoldDB" id="A0A172QUW3"/>
<evidence type="ECO:0000256" key="1">
    <source>
        <dbReference type="ARBA" id="ARBA00001031"/>
    </source>
</evidence>
<evidence type="ECO:0000256" key="10">
    <source>
        <dbReference type="HAMAP-Rule" id="MF_00164"/>
    </source>
</evidence>
<keyword evidence="6 10" id="KW-0032">Aminotransferase</keyword>
<accession>A0A172QUW3</accession>
<dbReference type="Gene3D" id="3.60.20.10">
    <property type="entry name" value="Glutamine Phosphoribosylpyrophosphate, subunit 1, domain 1"/>
    <property type="match status" value="1"/>
</dbReference>
<dbReference type="KEGG" id="ccjz:ccrud_10005"/>
<keyword evidence="9" id="KW-0315">Glutamine amidotransferase</keyword>
<keyword evidence="8" id="KW-0677">Repeat</keyword>
<dbReference type="InterPro" id="IPR017932">
    <property type="entry name" value="GATase_2_dom"/>
</dbReference>
<protein>
    <recommendedName>
        <fullName evidence="4 10">Glutamine--fructose-6-phosphate aminotransferase [isomerizing]</fullName>
        <ecNumber evidence="3 10">2.6.1.16</ecNumber>
    </recommendedName>
    <alternativeName>
        <fullName evidence="10">D-fructose-6-phosphate amidotransferase</fullName>
    </alternativeName>
    <alternativeName>
        <fullName evidence="10">GFAT</fullName>
    </alternativeName>
    <alternativeName>
        <fullName evidence="10">Glucosamine-6-phosphate synthase</fullName>
    </alternativeName>
    <alternativeName>
        <fullName evidence="10">Hexosephosphate aminotransferase</fullName>
    </alternativeName>
    <alternativeName>
        <fullName evidence="10">L-glutamine--D-fructose-6-phosphate amidotransferase</fullName>
    </alternativeName>
</protein>
<feature type="active site" description="Nucleophile; for GATase activity" evidence="10">
    <location>
        <position position="2"/>
    </location>
</feature>